<reference evidence="2 3" key="1">
    <citation type="submission" date="2020-09" db="EMBL/GenBank/DDBJ databases">
        <title>Complete genomes of bradyrhizobia occurring on native shrubby legumes in Australia.</title>
        <authorList>
            <person name="Lafay B."/>
        </authorList>
    </citation>
    <scope>NUCLEOTIDE SEQUENCE [LARGE SCALE GENOMIC DNA]</scope>
    <source>
        <strain evidence="2 3">BDV5040</strain>
    </source>
</reference>
<protein>
    <submittedName>
        <fullName evidence="2">Uncharacterized protein</fullName>
    </submittedName>
</protein>
<sequence length="59" mass="6152">MTSISTDGHADSQAQPSLLQRAGEHVFTATFLGATAIATVGWIYALGEGAVALTSWLLF</sequence>
<keyword evidence="1" id="KW-0472">Membrane</keyword>
<dbReference type="KEGG" id="bcou:IC761_06005"/>
<dbReference type="Proteomes" id="UP000594621">
    <property type="component" value="Chromosome"/>
</dbReference>
<keyword evidence="3" id="KW-1185">Reference proteome</keyword>
<proteinExistence type="predicted"/>
<keyword evidence="1" id="KW-0812">Transmembrane</keyword>
<evidence type="ECO:0000256" key="1">
    <source>
        <dbReference type="SAM" id="Phobius"/>
    </source>
</evidence>
<evidence type="ECO:0000313" key="3">
    <source>
        <dbReference type="Proteomes" id="UP000594621"/>
    </source>
</evidence>
<evidence type="ECO:0000313" key="2">
    <source>
        <dbReference type="EMBL" id="QPF92838.1"/>
    </source>
</evidence>
<gene>
    <name evidence="2" type="ORF">IC761_06005</name>
</gene>
<feature type="transmembrane region" description="Helical" evidence="1">
    <location>
        <begin position="26"/>
        <end position="47"/>
    </location>
</feature>
<dbReference type="AlphaFoldDB" id="A0A7S9D8B1"/>
<dbReference type="RefSeq" id="WP_195802368.1">
    <property type="nucleotide sequence ID" value="NZ_CP061379.1"/>
</dbReference>
<keyword evidence="1" id="KW-1133">Transmembrane helix</keyword>
<organism evidence="2 3">
    <name type="scientific">Bradyrhizobium commune</name>
    <dbReference type="NCBI Taxonomy" id="83627"/>
    <lineage>
        <taxon>Bacteria</taxon>
        <taxon>Pseudomonadati</taxon>
        <taxon>Pseudomonadota</taxon>
        <taxon>Alphaproteobacteria</taxon>
        <taxon>Hyphomicrobiales</taxon>
        <taxon>Nitrobacteraceae</taxon>
        <taxon>Bradyrhizobium</taxon>
    </lineage>
</organism>
<dbReference type="EMBL" id="CP061379">
    <property type="protein sequence ID" value="QPF92838.1"/>
    <property type="molecule type" value="Genomic_DNA"/>
</dbReference>
<accession>A0A7S9D8B1</accession>
<name>A0A7S9D8B1_9BRAD</name>